<dbReference type="AlphaFoldDB" id="A0A917JZN0"/>
<evidence type="ECO:0000313" key="1">
    <source>
        <dbReference type="EMBL" id="GGI92097.1"/>
    </source>
</evidence>
<evidence type="ECO:0008006" key="3">
    <source>
        <dbReference type="Google" id="ProtNLM"/>
    </source>
</evidence>
<reference evidence="1" key="1">
    <citation type="journal article" date="2014" name="Int. J. Syst. Evol. Microbiol.">
        <title>Complete genome sequence of Corynebacterium casei LMG S-19264T (=DSM 44701T), isolated from a smear-ripened cheese.</title>
        <authorList>
            <consortium name="US DOE Joint Genome Institute (JGI-PGF)"/>
            <person name="Walter F."/>
            <person name="Albersmeier A."/>
            <person name="Kalinowski J."/>
            <person name="Ruckert C."/>
        </authorList>
    </citation>
    <scope>NUCLEOTIDE SEQUENCE</scope>
    <source>
        <strain evidence="1">JCM 13919</strain>
    </source>
</reference>
<protein>
    <recommendedName>
        <fullName evidence="3">DUF3775 domain-containing protein</fullName>
    </recommendedName>
</protein>
<dbReference type="EMBL" id="BMOB01000012">
    <property type="protein sequence ID" value="GGI92097.1"/>
    <property type="molecule type" value="Genomic_DNA"/>
</dbReference>
<dbReference type="Pfam" id="PF12616">
    <property type="entry name" value="DUF3775"/>
    <property type="match status" value="1"/>
</dbReference>
<dbReference type="Proteomes" id="UP000630149">
    <property type="component" value="Unassembled WGS sequence"/>
</dbReference>
<sequence>MFDLSELTINPTIVCNLIQRAKEFHAKEAVSIPEISPNTEYEYDWAQVLADHYDDLTYLEINNAIVSLRYDQQVDLLALMYLGREDFVDLENAREAAINNLPSNLTDYLLGHPFLSDYLEKGLAMFGQSCEEGFSQFE</sequence>
<evidence type="ECO:0000313" key="2">
    <source>
        <dbReference type="Proteomes" id="UP000630149"/>
    </source>
</evidence>
<proteinExistence type="predicted"/>
<organism evidence="1 2">
    <name type="scientific">Legionella impletisoli</name>
    <dbReference type="NCBI Taxonomy" id="343510"/>
    <lineage>
        <taxon>Bacteria</taxon>
        <taxon>Pseudomonadati</taxon>
        <taxon>Pseudomonadota</taxon>
        <taxon>Gammaproteobacteria</taxon>
        <taxon>Legionellales</taxon>
        <taxon>Legionellaceae</taxon>
        <taxon>Legionella</taxon>
    </lineage>
</organism>
<comment type="caution">
    <text evidence="1">The sequence shown here is derived from an EMBL/GenBank/DDBJ whole genome shotgun (WGS) entry which is preliminary data.</text>
</comment>
<dbReference type="OrthoDB" id="5641374at2"/>
<gene>
    <name evidence="1" type="ORF">GCM10007966_21000</name>
</gene>
<accession>A0A917JZN0</accession>
<dbReference type="RefSeq" id="WP_131777331.1">
    <property type="nucleotide sequence ID" value="NZ_BMOB01000012.1"/>
</dbReference>
<keyword evidence="2" id="KW-1185">Reference proteome</keyword>
<name>A0A917JZN0_9GAMM</name>
<reference evidence="1" key="2">
    <citation type="submission" date="2020-09" db="EMBL/GenBank/DDBJ databases">
        <authorList>
            <person name="Sun Q."/>
            <person name="Ohkuma M."/>
        </authorList>
    </citation>
    <scope>NUCLEOTIDE SEQUENCE</scope>
    <source>
        <strain evidence="1">JCM 13919</strain>
    </source>
</reference>
<dbReference type="InterPro" id="IPR022254">
    <property type="entry name" value="DUF3775"/>
</dbReference>